<dbReference type="EMBL" id="JAAKFY010000008">
    <property type="protein sequence ID" value="KAF3853367.1"/>
    <property type="molecule type" value="Genomic_DNA"/>
</dbReference>
<sequence length="275" mass="29852">MASRLGEGSLTKMSPLQVMDQAACLEGGPWIPLESQQETLNNASFSRARQQYNTMTTALPDIGNNKERRSQSVDGKRVLGVVQHGDQDGDIVDEGVQPPPLTQAHRGRSSAPYGSSMARVYVATDDRLQVSRESNTTPIHVTPLGVLRGNSYTCTGVFEIFLNSEGFLLQNSRGVSSLEVFGGSRSETSSEMKLSLVTLGMRGVSTGWSVGHQRGTRERRRLCGHVDFIYLVVESDVDHDHFSHHVDPARATGVVGVNAASEPHLATQESGEIFS</sequence>
<evidence type="ECO:0000313" key="1">
    <source>
        <dbReference type="EMBL" id="KAF3853367.1"/>
    </source>
</evidence>
<accession>A0A7J5YY04</accession>
<keyword evidence="2" id="KW-1185">Reference proteome</keyword>
<organism evidence="1 2">
    <name type="scientific">Dissostichus mawsoni</name>
    <name type="common">Antarctic cod</name>
    <dbReference type="NCBI Taxonomy" id="36200"/>
    <lineage>
        <taxon>Eukaryota</taxon>
        <taxon>Metazoa</taxon>
        <taxon>Chordata</taxon>
        <taxon>Craniata</taxon>
        <taxon>Vertebrata</taxon>
        <taxon>Euteleostomi</taxon>
        <taxon>Actinopterygii</taxon>
        <taxon>Neopterygii</taxon>
        <taxon>Teleostei</taxon>
        <taxon>Neoteleostei</taxon>
        <taxon>Acanthomorphata</taxon>
        <taxon>Eupercaria</taxon>
        <taxon>Perciformes</taxon>
        <taxon>Notothenioidei</taxon>
        <taxon>Nototheniidae</taxon>
        <taxon>Dissostichus</taxon>
    </lineage>
</organism>
<dbReference type="Proteomes" id="UP000518266">
    <property type="component" value="Unassembled WGS sequence"/>
</dbReference>
<comment type="caution">
    <text evidence="1">The sequence shown here is derived from an EMBL/GenBank/DDBJ whole genome shotgun (WGS) entry which is preliminary data.</text>
</comment>
<proteinExistence type="predicted"/>
<name>A0A7J5YY04_DISMA</name>
<protein>
    <submittedName>
        <fullName evidence="1">Uncharacterized protein</fullName>
    </submittedName>
</protein>
<gene>
    <name evidence="1" type="ORF">F7725_014055</name>
</gene>
<evidence type="ECO:0000313" key="2">
    <source>
        <dbReference type="Proteomes" id="UP000518266"/>
    </source>
</evidence>
<dbReference type="AlphaFoldDB" id="A0A7J5YY04"/>
<reference evidence="1 2" key="1">
    <citation type="submission" date="2020-03" db="EMBL/GenBank/DDBJ databases">
        <title>Dissostichus mawsoni Genome sequencing and assembly.</title>
        <authorList>
            <person name="Park H."/>
        </authorList>
    </citation>
    <scope>NUCLEOTIDE SEQUENCE [LARGE SCALE GENOMIC DNA]</scope>
    <source>
        <strain evidence="1">DM0001</strain>
        <tissue evidence="1">Muscle</tissue>
    </source>
</reference>